<feature type="region of interest" description="Disordered" evidence="7">
    <location>
        <begin position="341"/>
        <end position="369"/>
    </location>
</feature>
<feature type="domain" description="C2H2-type" evidence="9">
    <location>
        <begin position="271"/>
        <end position="300"/>
    </location>
</feature>
<dbReference type="EMBL" id="BMAT01013041">
    <property type="protein sequence ID" value="GFS04794.1"/>
    <property type="molecule type" value="Genomic_DNA"/>
</dbReference>
<dbReference type="FunFam" id="3.30.160.60:FF:000125">
    <property type="entry name" value="Putative zinc finger protein 143"/>
    <property type="match status" value="3"/>
</dbReference>
<feature type="compositionally biased region" description="Low complexity" evidence="7">
    <location>
        <begin position="492"/>
        <end position="504"/>
    </location>
</feature>
<dbReference type="InterPro" id="IPR013087">
    <property type="entry name" value="Znf_C2H2_type"/>
</dbReference>
<dbReference type="InterPro" id="IPR036236">
    <property type="entry name" value="Znf_C2H2_sf"/>
</dbReference>
<dbReference type="Pfam" id="PF00096">
    <property type="entry name" value="zf-C2H2"/>
    <property type="match status" value="4"/>
</dbReference>
<protein>
    <submittedName>
        <fullName evidence="10">Zinc finger protein 410</fullName>
    </submittedName>
</protein>
<keyword evidence="3 5" id="KW-0863">Zinc-finger</keyword>
<dbReference type="Proteomes" id="UP000762676">
    <property type="component" value="Unassembled WGS sequence"/>
</dbReference>
<dbReference type="PROSITE" id="PS00028">
    <property type="entry name" value="ZINC_FINGER_C2H2_1"/>
    <property type="match status" value="5"/>
</dbReference>
<keyword evidence="4" id="KW-0862">Zinc</keyword>
<evidence type="ECO:0000259" key="8">
    <source>
        <dbReference type="PROSITE" id="PS50081"/>
    </source>
</evidence>
<keyword evidence="1" id="KW-0479">Metal-binding</keyword>
<dbReference type="PANTHER" id="PTHR14003">
    <property type="entry name" value="TRANSCRIPTIONAL REPRESSOR PROTEIN YY"/>
    <property type="match status" value="1"/>
</dbReference>
<evidence type="ECO:0000256" key="7">
    <source>
        <dbReference type="SAM" id="MobiDB-lite"/>
    </source>
</evidence>
<evidence type="ECO:0000256" key="6">
    <source>
        <dbReference type="SAM" id="Coils"/>
    </source>
</evidence>
<dbReference type="PROSITE" id="PS00479">
    <property type="entry name" value="ZF_DAG_PE_1"/>
    <property type="match status" value="1"/>
</dbReference>
<evidence type="ECO:0000256" key="4">
    <source>
        <dbReference type="ARBA" id="ARBA00022833"/>
    </source>
</evidence>
<dbReference type="Gene3D" id="3.30.160.60">
    <property type="entry name" value="Classic Zinc Finger"/>
    <property type="match status" value="5"/>
</dbReference>
<evidence type="ECO:0000313" key="11">
    <source>
        <dbReference type="Proteomes" id="UP000762676"/>
    </source>
</evidence>
<dbReference type="CDD" id="cd15489">
    <property type="entry name" value="PHD_SF"/>
    <property type="match status" value="1"/>
</dbReference>
<dbReference type="InterPro" id="IPR002219">
    <property type="entry name" value="PKC_DAG/PE"/>
</dbReference>
<name>A0AAV4I6P5_9GAST</name>
<dbReference type="GO" id="GO:0000978">
    <property type="term" value="F:RNA polymerase II cis-regulatory region sequence-specific DNA binding"/>
    <property type="evidence" value="ECO:0007669"/>
    <property type="project" value="TreeGrafter"/>
</dbReference>
<dbReference type="SUPFAM" id="SSF57667">
    <property type="entry name" value="beta-beta-alpha zinc fingers"/>
    <property type="match status" value="3"/>
</dbReference>
<evidence type="ECO:0000256" key="2">
    <source>
        <dbReference type="ARBA" id="ARBA00022737"/>
    </source>
</evidence>
<dbReference type="FunFam" id="3.30.160.60:FF:000110">
    <property type="entry name" value="Zinc finger protein-like"/>
    <property type="match status" value="1"/>
</dbReference>
<dbReference type="GO" id="GO:0008270">
    <property type="term" value="F:zinc ion binding"/>
    <property type="evidence" value="ECO:0007669"/>
    <property type="project" value="UniProtKB-KW"/>
</dbReference>
<dbReference type="Gene3D" id="3.30.40.10">
    <property type="entry name" value="Zinc/RING finger domain, C3HC4 (zinc finger)"/>
    <property type="match status" value="1"/>
</dbReference>
<dbReference type="FunFam" id="3.30.160.60:FF:000072">
    <property type="entry name" value="zinc finger protein 143 isoform X1"/>
    <property type="match status" value="1"/>
</dbReference>
<feature type="domain" description="C2H2-type" evidence="9">
    <location>
        <begin position="181"/>
        <end position="210"/>
    </location>
</feature>
<keyword evidence="2" id="KW-0677">Repeat</keyword>
<reference evidence="10 11" key="1">
    <citation type="journal article" date="2021" name="Elife">
        <title>Chloroplast acquisition without the gene transfer in kleptoplastic sea slugs, Plakobranchus ocellatus.</title>
        <authorList>
            <person name="Maeda T."/>
            <person name="Takahashi S."/>
            <person name="Yoshida T."/>
            <person name="Shimamura S."/>
            <person name="Takaki Y."/>
            <person name="Nagai Y."/>
            <person name="Toyoda A."/>
            <person name="Suzuki Y."/>
            <person name="Arimoto A."/>
            <person name="Ishii H."/>
            <person name="Satoh N."/>
            <person name="Nishiyama T."/>
            <person name="Hasebe M."/>
            <person name="Maruyama T."/>
            <person name="Minagawa J."/>
            <person name="Obokata J."/>
            <person name="Shigenobu S."/>
        </authorList>
    </citation>
    <scope>NUCLEOTIDE SEQUENCE [LARGE SCALE GENOMIC DNA]</scope>
</reference>
<comment type="caution">
    <text evidence="10">The sequence shown here is derived from an EMBL/GenBank/DDBJ whole genome shotgun (WGS) entry which is preliminary data.</text>
</comment>
<dbReference type="InterPro" id="IPR011011">
    <property type="entry name" value="Znf_FYVE_PHD"/>
</dbReference>
<evidence type="ECO:0000256" key="1">
    <source>
        <dbReference type="ARBA" id="ARBA00022723"/>
    </source>
</evidence>
<evidence type="ECO:0000256" key="5">
    <source>
        <dbReference type="PROSITE-ProRule" id="PRU00042"/>
    </source>
</evidence>
<feature type="domain" description="C2H2-type" evidence="9">
    <location>
        <begin position="301"/>
        <end position="328"/>
    </location>
</feature>
<dbReference type="SMART" id="SM00355">
    <property type="entry name" value="ZnF_C2H2"/>
    <property type="match status" value="5"/>
</dbReference>
<keyword evidence="11" id="KW-1185">Reference proteome</keyword>
<evidence type="ECO:0000259" key="9">
    <source>
        <dbReference type="PROSITE" id="PS50157"/>
    </source>
</evidence>
<sequence length="585" mass="64645">MASSLFSDNHHVMIDAVASLLTKQHELNKTSGAASLSSPLLVLRNMPGKDSLLADVIMGSSEKTESTLSNQSQGMVPNFEQVHALATASLLASTQRNIAKQLEEEEEANANVERARKKNKCVVKCGEYEKTKSLHIKKERKATAGAEQKQRKAKPVPSLCVRVEESKSYSEQSKPRESKTFVCSFEGCARKFAWLNHLKYHELTHTNNRQFKCPDELCGKTFFTAQRLNVHLRTHTGERPFKCGHEDCGKTFSTAGNLKNHQRIHTGEQPYVCDIDGCNRRFTERSSLTKHKLTHSGDKPFECKLCGKRFTQSGSRSQHLIRHHLDDEIRNSIKQKLLNSGARDAELQNKSDSACGNVDSGENDNSGNKVVKLNGVEGNSEANGSQSEMAAVSCSPHVLVLSNSYPGLPTSEPVVFPHRLSDHIVTVTTQPDPCSVCRRQVTAGFTATRCSICNLWVHRRCSQLTKSEICRLPKQHSWICPTHQLAQRDSRPTSPHSSSTQPSAPNIPATPQPTANGPPPWATFAPRPQLPVIVPTPSTSPNPPSQTPASSQTVRPPSNEKELLILQWNCRGFASIKGRTRYICG</sequence>
<feature type="domain" description="C2H2-type" evidence="9">
    <location>
        <begin position="211"/>
        <end position="240"/>
    </location>
</feature>
<gene>
    <name evidence="10" type="ORF">ElyMa_006504900</name>
</gene>
<dbReference type="GO" id="GO:0005667">
    <property type="term" value="C:transcription regulator complex"/>
    <property type="evidence" value="ECO:0007669"/>
    <property type="project" value="TreeGrafter"/>
</dbReference>
<dbReference type="GO" id="GO:0000981">
    <property type="term" value="F:DNA-binding transcription factor activity, RNA polymerase II-specific"/>
    <property type="evidence" value="ECO:0007669"/>
    <property type="project" value="TreeGrafter"/>
</dbReference>
<dbReference type="PANTHER" id="PTHR14003:SF19">
    <property type="entry name" value="YY2 TRANSCRIPTION FACTOR"/>
    <property type="match status" value="1"/>
</dbReference>
<feature type="compositionally biased region" description="Pro residues" evidence="7">
    <location>
        <begin position="508"/>
        <end position="521"/>
    </location>
</feature>
<dbReference type="SUPFAM" id="SSF57903">
    <property type="entry name" value="FYVE/PHD zinc finger"/>
    <property type="match status" value="1"/>
</dbReference>
<organism evidence="10 11">
    <name type="scientific">Elysia marginata</name>
    <dbReference type="NCBI Taxonomy" id="1093978"/>
    <lineage>
        <taxon>Eukaryota</taxon>
        <taxon>Metazoa</taxon>
        <taxon>Spiralia</taxon>
        <taxon>Lophotrochozoa</taxon>
        <taxon>Mollusca</taxon>
        <taxon>Gastropoda</taxon>
        <taxon>Heterobranchia</taxon>
        <taxon>Euthyneura</taxon>
        <taxon>Panpulmonata</taxon>
        <taxon>Sacoglossa</taxon>
        <taxon>Placobranchoidea</taxon>
        <taxon>Plakobranchidae</taxon>
        <taxon>Elysia</taxon>
    </lineage>
</organism>
<evidence type="ECO:0000313" key="10">
    <source>
        <dbReference type="EMBL" id="GFS04794.1"/>
    </source>
</evidence>
<dbReference type="PROSITE" id="PS50157">
    <property type="entry name" value="ZINC_FINGER_C2H2_2"/>
    <property type="match status" value="5"/>
</dbReference>
<dbReference type="GO" id="GO:0031519">
    <property type="term" value="C:PcG protein complex"/>
    <property type="evidence" value="ECO:0007669"/>
    <property type="project" value="TreeGrafter"/>
</dbReference>
<feature type="domain" description="C2H2-type" evidence="9">
    <location>
        <begin position="241"/>
        <end position="270"/>
    </location>
</feature>
<feature type="region of interest" description="Disordered" evidence="7">
    <location>
        <begin position="484"/>
        <end position="557"/>
    </location>
</feature>
<dbReference type="AlphaFoldDB" id="A0AAV4I6P5"/>
<accession>A0AAV4I6P5</accession>
<feature type="domain" description="Phorbol-ester/DAG-type" evidence="8">
    <location>
        <begin position="417"/>
        <end position="470"/>
    </location>
</feature>
<dbReference type="GO" id="GO:0000785">
    <property type="term" value="C:chromatin"/>
    <property type="evidence" value="ECO:0007669"/>
    <property type="project" value="TreeGrafter"/>
</dbReference>
<proteinExistence type="predicted"/>
<keyword evidence="6" id="KW-0175">Coiled coil</keyword>
<dbReference type="InterPro" id="IPR013083">
    <property type="entry name" value="Znf_RING/FYVE/PHD"/>
</dbReference>
<evidence type="ECO:0000256" key="3">
    <source>
        <dbReference type="ARBA" id="ARBA00022771"/>
    </source>
</evidence>
<feature type="coiled-coil region" evidence="6">
    <location>
        <begin position="91"/>
        <end position="118"/>
    </location>
</feature>
<dbReference type="PROSITE" id="PS50081">
    <property type="entry name" value="ZF_DAG_PE_2"/>
    <property type="match status" value="1"/>
</dbReference>